<proteinExistence type="predicted"/>
<evidence type="ECO:0000256" key="1">
    <source>
        <dbReference type="SAM" id="Phobius"/>
    </source>
</evidence>
<reference evidence="2 3" key="1">
    <citation type="journal article" date="2012" name="Vet. Microbiol.">
        <title>Comparative genomic analyses of the Taylorellae.</title>
        <authorList>
            <person name="Hauser H."/>
            <person name="Richter D.C."/>
            <person name="van Tonder A."/>
            <person name="Clark L."/>
            <person name="Preston A."/>
        </authorList>
    </citation>
    <scope>NUCLEOTIDE SEQUENCE [LARGE SCALE GENOMIC DNA]</scope>
    <source>
        <strain evidence="2 3">ATCC 35865</strain>
    </source>
</reference>
<keyword evidence="1" id="KW-0472">Membrane</keyword>
<evidence type="ECO:0000313" key="2">
    <source>
        <dbReference type="EMBL" id="AFN35221.1"/>
    </source>
</evidence>
<gene>
    <name evidence="2" type="ORF">KUI_0119</name>
</gene>
<name>A0ABM5N8Q8_9BURK</name>
<protein>
    <submittedName>
        <fullName evidence="2">Uncharacterized protein</fullName>
    </submittedName>
</protein>
<keyword evidence="3" id="KW-1185">Reference proteome</keyword>
<keyword evidence="1" id="KW-0812">Transmembrane</keyword>
<keyword evidence="1" id="KW-1133">Transmembrane helix</keyword>
<sequence length="103" mass="12608">MTKGCFTQIIYYTYLFSVESIYKCFIFNFQVNPMDYIIQSLYACWYYLVLTKWWFVLIVTGLFFCFSIYLENKKKGKNKKNKKWILLDSLFLRYCLAYSHMVL</sequence>
<feature type="transmembrane region" description="Helical" evidence="1">
    <location>
        <begin position="53"/>
        <end position="72"/>
    </location>
</feature>
<accession>A0ABM5N8Q8</accession>
<organism evidence="2 3">
    <name type="scientific">Taylorella equigenitalis ATCC 35865</name>
    <dbReference type="NCBI Taxonomy" id="743973"/>
    <lineage>
        <taxon>Bacteria</taxon>
        <taxon>Pseudomonadati</taxon>
        <taxon>Pseudomonadota</taxon>
        <taxon>Betaproteobacteria</taxon>
        <taxon>Burkholderiales</taxon>
        <taxon>Alcaligenaceae</taxon>
        <taxon>Taylorella</taxon>
    </lineage>
</organism>
<dbReference type="EMBL" id="CP003264">
    <property type="protein sequence ID" value="AFN35221.1"/>
    <property type="molecule type" value="Genomic_DNA"/>
</dbReference>
<dbReference type="Proteomes" id="UP000003121">
    <property type="component" value="Chromosome"/>
</dbReference>
<evidence type="ECO:0000313" key="3">
    <source>
        <dbReference type="Proteomes" id="UP000003121"/>
    </source>
</evidence>